<dbReference type="GO" id="GO:0031122">
    <property type="term" value="P:cytoplasmic microtubule organization"/>
    <property type="evidence" value="ECO:0007669"/>
    <property type="project" value="TreeGrafter"/>
</dbReference>
<proteinExistence type="inferred from homology"/>
<feature type="compositionally biased region" description="Basic and acidic residues" evidence="3">
    <location>
        <begin position="1"/>
        <end position="10"/>
    </location>
</feature>
<feature type="region of interest" description="Disordered" evidence="3">
    <location>
        <begin position="1"/>
        <end position="67"/>
    </location>
</feature>
<dbReference type="Pfam" id="PF15301">
    <property type="entry name" value="SLAIN"/>
    <property type="match status" value="1"/>
</dbReference>
<evidence type="ECO:0000256" key="1">
    <source>
        <dbReference type="ARBA" id="ARBA00006652"/>
    </source>
</evidence>
<evidence type="ECO:0008006" key="6">
    <source>
        <dbReference type="Google" id="ProtNLM"/>
    </source>
</evidence>
<feature type="compositionally biased region" description="Acidic residues" evidence="3">
    <location>
        <begin position="38"/>
        <end position="54"/>
    </location>
</feature>
<reference evidence="4" key="1">
    <citation type="submission" date="2025-08" db="UniProtKB">
        <authorList>
            <consortium name="Ensembl"/>
        </authorList>
    </citation>
    <scope>IDENTIFICATION</scope>
</reference>
<dbReference type="Proteomes" id="UP000694523">
    <property type="component" value="Unplaced"/>
</dbReference>
<dbReference type="PANTHER" id="PTHR22406">
    <property type="entry name" value="NASCENT POLYPEPTIDE-ASSOCIATED COMPLEX SUBUNIT ALPHA, MUSCLE-SPECIFIC FORM"/>
    <property type="match status" value="1"/>
</dbReference>
<comment type="similarity">
    <text evidence="1">Belongs to the SLAIN motif-containing family.</text>
</comment>
<evidence type="ECO:0000313" key="5">
    <source>
        <dbReference type="Proteomes" id="UP000694523"/>
    </source>
</evidence>
<accession>A0A8C6SS66</accession>
<dbReference type="PANTHER" id="PTHR22406:SF2">
    <property type="entry name" value="SLAIN MOTIF-CONTAINING PROTEIN 1"/>
    <property type="match status" value="1"/>
</dbReference>
<reference evidence="4" key="2">
    <citation type="submission" date="2025-09" db="UniProtKB">
        <authorList>
            <consortium name="Ensembl"/>
        </authorList>
    </citation>
    <scope>IDENTIFICATION</scope>
</reference>
<dbReference type="AlphaFoldDB" id="A0A8C6SS66"/>
<keyword evidence="2" id="KW-0175">Coiled coil</keyword>
<evidence type="ECO:0000256" key="3">
    <source>
        <dbReference type="SAM" id="MobiDB-lite"/>
    </source>
</evidence>
<organism evidence="4 5">
    <name type="scientific">Neogobius melanostomus</name>
    <name type="common">round goby</name>
    <dbReference type="NCBI Taxonomy" id="47308"/>
    <lineage>
        <taxon>Eukaryota</taxon>
        <taxon>Metazoa</taxon>
        <taxon>Chordata</taxon>
        <taxon>Craniata</taxon>
        <taxon>Vertebrata</taxon>
        <taxon>Euteleostomi</taxon>
        <taxon>Actinopterygii</taxon>
        <taxon>Neopterygii</taxon>
        <taxon>Teleostei</taxon>
        <taxon>Neoteleostei</taxon>
        <taxon>Acanthomorphata</taxon>
        <taxon>Gobiaria</taxon>
        <taxon>Gobiiformes</taxon>
        <taxon>Gobioidei</taxon>
        <taxon>Gobiidae</taxon>
        <taxon>Benthophilinae</taxon>
        <taxon>Neogobiini</taxon>
        <taxon>Neogobius</taxon>
    </lineage>
</organism>
<dbReference type="GO" id="GO:0007020">
    <property type="term" value="P:microtubule nucleation"/>
    <property type="evidence" value="ECO:0007669"/>
    <property type="project" value="TreeGrafter"/>
</dbReference>
<feature type="region of interest" description="Disordered" evidence="3">
    <location>
        <begin position="129"/>
        <end position="150"/>
    </location>
</feature>
<dbReference type="InterPro" id="IPR026179">
    <property type="entry name" value="Slain"/>
</dbReference>
<evidence type="ECO:0000313" key="4">
    <source>
        <dbReference type="Ensembl" id="ENSNMLP00000009453.1"/>
    </source>
</evidence>
<dbReference type="GO" id="GO:0035371">
    <property type="term" value="C:microtubule plus-end"/>
    <property type="evidence" value="ECO:0007669"/>
    <property type="project" value="TreeGrafter"/>
</dbReference>
<name>A0A8C6SS66_9GOBI</name>
<sequence length="279" mass="29543">MARMQEDSLRQELSLPPRRSHSLGSFPCPTAGVHTGREEEEEEEEEDYSDDEDYALPLLPPAPPLARLSHSHTFHALSSLSHWPSGAPQHPSATAGFAFHTSAPLELGSPLGDRGYGQGSDKLRRSLVRAPSMPSVPLPRSPGTSPRASPCVLRSQSFDLSSGLAFLQSSIPAPGPLQSRVRSMGSFSSASRPAAKATAYVSPTVKSPAYLSPSSSPLGSSGIPLLGKHVSPRPASFIGVASSTPRSKVAQPGRSFLTPPKSLSTLSALRDLAWRDGCY</sequence>
<dbReference type="Ensembl" id="ENSNMLT00000010692.1">
    <property type="protein sequence ID" value="ENSNMLP00000009453.1"/>
    <property type="gene ID" value="ENSNMLG00000006578.1"/>
</dbReference>
<keyword evidence="5" id="KW-1185">Reference proteome</keyword>
<evidence type="ECO:0000256" key="2">
    <source>
        <dbReference type="ARBA" id="ARBA00023054"/>
    </source>
</evidence>
<dbReference type="GO" id="GO:0031116">
    <property type="term" value="P:positive regulation of microtubule polymerization"/>
    <property type="evidence" value="ECO:0007669"/>
    <property type="project" value="TreeGrafter"/>
</dbReference>
<protein>
    <recommendedName>
        <fullName evidence="6">SLAIN motif family member 1</fullName>
    </recommendedName>
</protein>